<dbReference type="Gene3D" id="1.10.10.10">
    <property type="entry name" value="Winged helix-like DNA-binding domain superfamily/Winged helix DNA-binding domain"/>
    <property type="match status" value="1"/>
</dbReference>
<dbReference type="InterPro" id="IPR012906">
    <property type="entry name" value="PaaX-like_N"/>
</dbReference>
<dbReference type="Pfam" id="PF07848">
    <property type="entry name" value="PaaX"/>
    <property type="match status" value="1"/>
</dbReference>
<gene>
    <name evidence="4" type="ORF">P8192_12770</name>
</gene>
<dbReference type="RefSeq" id="WP_278157396.1">
    <property type="nucleotide sequence ID" value="NZ_CP121252.1"/>
</dbReference>
<dbReference type="PANTHER" id="PTHR30319:SF1">
    <property type="entry name" value="TRANSCRIPTIONAL REPRESSOR PAAX"/>
    <property type="match status" value="1"/>
</dbReference>
<evidence type="ECO:0000259" key="1">
    <source>
        <dbReference type="Pfam" id="PF07848"/>
    </source>
</evidence>
<dbReference type="InterPro" id="IPR011965">
    <property type="entry name" value="PaaX_trns_reg"/>
</dbReference>
<reference evidence="4 5" key="1">
    <citation type="submission" date="2023-04" db="EMBL/GenBank/DDBJ databases">
        <title>Funneling lignin-derived compounds into biodiesel using alkali-halophilic Citricoccus sp. P2.</title>
        <authorList>
            <person name="Luo C.-B."/>
        </authorList>
    </citation>
    <scope>NUCLEOTIDE SEQUENCE [LARGE SCALE GENOMIC DNA]</scope>
    <source>
        <strain evidence="4 5">P2</strain>
    </source>
</reference>
<dbReference type="PANTHER" id="PTHR30319">
    <property type="entry name" value="PHENYLACETIC ACID REGULATOR-RELATED TRANSCRIPTIONAL REPRESSOR"/>
    <property type="match status" value="1"/>
</dbReference>
<organism evidence="4 5">
    <name type="scientific">Citricoccus muralis</name>
    <dbReference type="NCBI Taxonomy" id="169134"/>
    <lineage>
        <taxon>Bacteria</taxon>
        <taxon>Bacillati</taxon>
        <taxon>Actinomycetota</taxon>
        <taxon>Actinomycetes</taxon>
        <taxon>Micrococcales</taxon>
        <taxon>Micrococcaceae</taxon>
        <taxon>Citricoccus</taxon>
    </lineage>
</organism>
<evidence type="ECO:0000313" key="4">
    <source>
        <dbReference type="EMBL" id="WFP16243.1"/>
    </source>
</evidence>
<dbReference type="EMBL" id="CP121252">
    <property type="protein sequence ID" value="WFP16243.1"/>
    <property type="molecule type" value="Genomic_DNA"/>
</dbReference>
<dbReference type="InterPro" id="IPR013225">
    <property type="entry name" value="PaaX_C"/>
</dbReference>
<dbReference type="Pfam" id="PF08223">
    <property type="entry name" value="PaaX_C"/>
    <property type="match status" value="1"/>
</dbReference>
<dbReference type="InterPro" id="IPR048846">
    <property type="entry name" value="PaaX-like_central"/>
</dbReference>
<feature type="domain" description="Transcriptional repressor PaaX-like central Cas2-like" evidence="3">
    <location>
        <begin position="81"/>
        <end position="143"/>
    </location>
</feature>
<evidence type="ECO:0000259" key="2">
    <source>
        <dbReference type="Pfam" id="PF08223"/>
    </source>
</evidence>
<proteinExistence type="predicted"/>
<keyword evidence="5" id="KW-1185">Reference proteome</keyword>
<feature type="domain" description="Transcriptional repressor PaaX-like N-terminal" evidence="1">
    <location>
        <begin position="2"/>
        <end position="58"/>
    </location>
</feature>
<evidence type="ECO:0000313" key="5">
    <source>
        <dbReference type="Proteomes" id="UP001219037"/>
    </source>
</evidence>
<sequence>MLFGDYWLGRADPIPSSALVELLSVFGVSETGARAAVQRLAQRGFLVAHRQGRRTSYAVQRETRETVALHVKRLFHSHHPPAWDGTWTLVSYMLPGQETSDRRLLRDELRNLKFGNLSDGVWIRPGDQVEEVVATLQRLDADADNDVGVFRQGVLAWPSSVHHVRAAFDADGLDEEYRKFADFWSPQAHALEREPISGENALRLRTEVMSAWRTLVRKDPQLPADLLSDPAPIQLAATTCAVLYDALGSPAEHAVRRILERHSPELAEMVSHHTFASSLSVIESASSGSATL</sequence>
<dbReference type="Gene3D" id="3.30.70.2650">
    <property type="match status" value="1"/>
</dbReference>
<protein>
    <submittedName>
        <fullName evidence="4">PaaX family transcriptional regulator C-terminal domain-containing protein</fullName>
    </submittedName>
</protein>
<accession>A0ABY8H6E9</accession>
<dbReference type="InterPro" id="IPR036388">
    <property type="entry name" value="WH-like_DNA-bd_sf"/>
</dbReference>
<feature type="domain" description="Transcriptional repressor PaaX-like C-terminal" evidence="2">
    <location>
        <begin position="168"/>
        <end position="254"/>
    </location>
</feature>
<dbReference type="PIRSF" id="PIRSF020623">
    <property type="entry name" value="PaaX"/>
    <property type="match status" value="1"/>
</dbReference>
<evidence type="ECO:0000259" key="3">
    <source>
        <dbReference type="Pfam" id="PF20803"/>
    </source>
</evidence>
<dbReference type="Pfam" id="PF20803">
    <property type="entry name" value="PaaX_M"/>
    <property type="match status" value="1"/>
</dbReference>
<dbReference type="Proteomes" id="UP001219037">
    <property type="component" value="Chromosome"/>
</dbReference>
<name>A0ABY8H6E9_9MICC</name>